<name>A0A173UD56_9FIRM</name>
<evidence type="ECO:0008006" key="3">
    <source>
        <dbReference type="Google" id="ProtNLM"/>
    </source>
</evidence>
<evidence type="ECO:0000313" key="1">
    <source>
        <dbReference type="EMBL" id="CUN12769.1"/>
    </source>
</evidence>
<gene>
    <name evidence="1" type="ORF">ERS852578_02359</name>
</gene>
<sequence>MESDTKKLTDTTKLLRECDAGTKMVISSINEILEKVEDTKLSEILTKSRNAHEELESEIHSLLNYHKEEQKEPDPLAKGMSFIKTNVKMGIDESDKTVANLITDGCNMGIKSLNKYLNQYAMADVISKKITEKLIRLEENLRKELSTYL</sequence>
<dbReference type="AlphaFoldDB" id="A0A173UD56"/>
<protein>
    <recommendedName>
        <fullName evidence="3">DUF2383 domain-containing protein</fullName>
    </recommendedName>
</protein>
<dbReference type="RefSeq" id="WP_055183143.1">
    <property type="nucleotide sequence ID" value="NZ_CYYC01000033.1"/>
</dbReference>
<dbReference type="Gene3D" id="1.20.1260.10">
    <property type="match status" value="1"/>
</dbReference>
<proteinExistence type="predicted"/>
<organism evidence="1 2">
    <name type="scientific">Anaerobutyricum hallii</name>
    <dbReference type="NCBI Taxonomy" id="39488"/>
    <lineage>
        <taxon>Bacteria</taxon>
        <taxon>Bacillati</taxon>
        <taxon>Bacillota</taxon>
        <taxon>Clostridia</taxon>
        <taxon>Lachnospirales</taxon>
        <taxon>Lachnospiraceae</taxon>
        <taxon>Anaerobutyricum</taxon>
    </lineage>
</organism>
<dbReference type="OrthoDB" id="1651292at2"/>
<dbReference type="EMBL" id="CYYC01000033">
    <property type="protein sequence ID" value="CUN12769.1"/>
    <property type="molecule type" value="Genomic_DNA"/>
</dbReference>
<reference evidence="1 2" key="1">
    <citation type="submission" date="2015-09" db="EMBL/GenBank/DDBJ databases">
        <authorList>
            <consortium name="Pathogen Informatics"/>
        </authorList>
    </citation>
    <scope>NUCLEOTIDE SEQUENCE [LARGE SCALE GENOMIC DNA]</scope>
    <source>
        <strain evidence="1 2">2789STDY5834966</strain>
    </source>
</reference>
<evidence type="ECO:0000313" key="2">
    <source>
        <dbReference type="Proteomes" id="UP000095390"/>
    </source>
</evidence>
<accession>A0A173UD56</accession>
<dbReference type="Proteomes" id="UP000095390">
    <property type="component" value="Unassembled WGS sequence"/>
</dbReference>
<dbReference type="InterPro" id="IPR012347">
    <property type="entry name" value="Ferritin-like"/>
</dbReference>